<dbReference type="GO" id="GO:0030001">
    <property type="term" value="P:metal ion transport"/>
    <property type="evidence" value="ECO:0007669"/>
    <property type="project" value="TreeGrafter"/>
</dbReference>
<keyword evidence="3" id="KW-1185">Reference proteome</keyword>
<dbReference type="GO" id="GO:0005261">
    <property type="term" value="F:monoatomic cation channel activity"/>
    <property type="evidence" value="ECO:0007669"/>
    <property type="project" value="TreeGrafter"/>
</dbReference>
<accession>A0A0R3T0G6</accession>
<dbReference type="AlphaFoldDB" id="A0A0R3T0G6"/>
<feature type="domain" description="TRPM SLOG" evidence="1">
    <location>
        <begin position="100"/>
        <end position="317"/>
    </location>
</feature>
<protein>
    <submittedName>
        <fullName evidence="4">LSDAT_euk domain-containing protein</fullName>
    </submittedName>
</protein>
<dbReference type="PANTHER" id="PTHR13800">
    <property type="entry name" value="TRANSIENT RECEPTOR POTENTIAL CATION CHANNEL, SUBFAMILY M, MEMBER 6"/>
    <property type="match status" value="1"/>
</dbReference>
<dbReference type="Proteomes" id="UP000278807">
    <property type="component" value="Unassembled WGS sequence"/>
</dbReference>
<reference evidence="4" key="1">
    <citation type="submission" date="2017-02" db="UniProtKB">
        <authorList>
            <consortium name="WormBaseParasite"/>
        </authorList>
    </citation>
    <scope>IDENTIFICATION</scope>
</reference>
<dbReference type="OrthoDB" id="6238217at2759"/>
<organism evidence="4">
    <name type="scientific">Rodentolepis nana</name>
    <name type="common">Dwarf tapeworm</name>
    <name type="synonym">Hymenolepis nana</name>
    <dbReference type="NCBI Taxonomy" id="102285"/>
    <lineage>
        <taxon>Eukaryota</taxon>
        <taxon>Metazoa</taxon>
        <taxon>Spiralia</taxon>
        <taxon>Lophotrochozoa</taxon>
        <taxon>Platyhelminthes</taxon>
        <taxon>Cestoda</taxon>
        <taxon>Eucestoda</taxon>
        <taxon>Cyclophyllidea</taxon>
        <taxon>Hymenolepididae</taxon>
        <taxon>Rodentolepis</taxon>
    </lineage>
</organism>
<evidence type="ECO:0000313" key="4">
    <source>
        <dbReference type="WBParaSite" id="HNAJ_0000030601-mRNA-1"/>
    </source>
</evidence>
<dbReference type="GO" id="GO:0005886">
    <property type="term" value="C:plasma membrane"/>
    <property type="evidence" value="ECO:0007669"/>
    <property type="project" value="TreeGrafter"/>
</dbReference>
<dbReference type="Pfam" id="PF18139">
    <property type="entry name" value="LSDAT_euk"/>
    <property type="match status" value="1"/>
</dbReference>
<evidence type="ECO:0000259" key="1">
    <source>
        <dbReference type="Pfam" id="PF18139"/>
    </source>
</evidence>
<evidence type="ECO:0000313" key="2">
    <source>
        <dbReference type="EMBL" id="VDN96166.1"/>
    </source>
</evidence>
<sequence length="414" mass="46258">MSNNRGSITKGTEVRTERKEAFIQRHFSYKECTQFIPLDGSTNAQNRCCCGEKKFHHFVSENYRTNVQKWSPDLIETIGPTNAYGVIDFYSGAHQLNKSAEGLLGAVNASNAWIISHGLQCDLTKIVSDAISRSEINSFGNDRELQKIVCIGITPWGYIRNRSDLVHSVCYRSPQPQTQYRINNTNSKMGPLSLNTNHTHYILCDNGIRNNFIGSGVNQFRMKFESLLSASPKKGGCGIPVVLLIIGGGYSTLEIAAQRLQHGVPIVICGSTGGIADILEKALQFRNSNKALKGLCQEQANQIYSMLQNLLIEEAEEVTQEYSAEKGFELIQTILSNEDFVSFFNPDCIISNNSLDRTILFSLIKCMSTNPIDQLMVALKFGRIDVVNRQMFEDNCFSIRTSVNRAIELVIIEL</sequence>
<dbReference type="WBParaSite" id="HNAJ_0000030601-mRNA-1">
    <property type="protein sequence ID" value="HNAJ_0000030601-mRNA-1"/>
    <property type="gene ID" value="HNAJ_0000030601"/>
</dbReference>
<dbReference type="InterPro" id="IPR050927">
    <property type="entry name" value="TRPM"/>
</dbReference>
<dbReference type="STRING" id="102285.A0A0R3T0G6"/>
<proteinExistence type="predicted"/>
<dbReference type="EMBL" id="UZAE01000071">
    <property type="protein sequence ID" value="VDN96166.1"/>
    <property type="molecule type" value="Genomic_DNA"/>
</dbReference>
<reference evidence="2 3" key="2">
    <citation type="submission" date="2018-11" db="EMBL/GenBank/DDBJ databases">
        <authorList>
            <consortium name="Pathogen Informatics"/>
        </authorList>
    </citation>
    <scope>NUCLEOTIDE SEQUENCE [LARGE SCALE GENOMIC DNA]</scope>
</reference>
<dbReference type="InterPro" id="IPR041491">
    <property type="entry name" value="TRPM_SLOG"/>
</dbReference>
<gene>
    <name evidence="2" type="ORF">HNAJ_LOCUS307</name>
</gene>
<evidence type="ECO:0000313" key="3">
    <source>
        <dbReference type="Proteomes" id="UP000278807"/>
    </source>
</evidence>
<name>A0A0R3T0G6_RODNA</name>
<dbReference type="PANTHER" id="PTHR13800:SF12">
    <property type="entry name" value="TRANSIENT RECEPTOR POTENTIAL CATION CHANNEL SUBFAMILY M MEMBER-LIKE 2"/>
    <property type="match status" value="1"/>
</dbReference>